<dbReference type="PANTHER" id="PTHR12448">
    <property type="entry name" value="ATP SYNTHASE EPSILON CHAIN, MITOCHONDRIAL"/>
    <property type="match status" value="1"/>
</dbReference>
<reference evidence="4" key="3">
    <citation type="journal article" date="2010" name="Genome Res.">
        <title>Population genomic sequencing of Coccidioides fungi reveals recent hybridization and transposon control.</title>
        <authorList>
            <person name="Neafsey D.E."/>
            <person name="Barker B.M."/>
            <person name="Sharpton T.J."/>
            <person name="Stajich J.E."/>
            <person name="Park D.J."/>
            <person name="Whiston E."/>
            <person name="Hung C.-Y."/>
            <person name="McMahan C."/>
            <person name="White J."/>
            <person name="Sykes S."/>
            <person name="Heiman D."/>
            <person name="Young S."/>
            <person name="Zeng Q."/>
            <person name="Abouelleil A."/>
            <person name="Aftuck L."/>
            <person name="Bessette D."/>
            <person name="Brown A."/>
            <person name="FitzGerald M."/>
            <person name="Lui A."/>
            <person name="Macdonald J.P."/>
            <person name="Priest M."/>
            <person name="Orbach M.J."/>
            <person name="Galgiani J.N."/>
            <person name="Kirkland T.N."/>
            <person name="Cole G.T."/>
            <person name="Birren B.W."/>
            <person name="Henn M.R."/>
            <person name="Taylor J.W."/>
            <person name="Rounsley S.D."/>
        </authorList>
    </citation>
    <scope>NUCLEOTIDE SEQUENCE [LARGE SCALE GENOMIC DNA]</scope>
    <source>
        <strain evidence="4">RMSCC 3488</strain>
    </source>
</reference>
<feature type="region of interest" description="Disordered" evidence="2">
    <location>
        <begin position="113"/>
        <end position="132"/>
    </location>
</feature>
<dbReference type="Pfam" id="PF04627">
    <property type="entry name" value="ATP-synt_Eps"/>
    <property type="match status" value="1"/>
</dbReference>
<dbReference type="OrthoDB" id="269124at2759"/>
<name>A0A0J6FDE3_COCPO</name>
<dbReference type="InterPro" id="IPR006721">
    <property type="entry name" value="ATP_synth_F1_esu_mt"/>
</dbReference>
<dbReference type="CDD" id="cd12153">
    <property type="entry name" value="F1-ATPase_epsilon"/>
    <property type="match status" value="1"/>
</dbReference>
<dbReference type="GO" id="GO:0046933">
    <property type="term" value="F:proton-transporting ATP synthase activity, rotational mechanism"/>
    <property type="evidence" value="ECO:0007669"/>
    <property type="project" value="InterPro"/>
</dbReference>
<reference evidence="4" key="2">
    <citation type="journal article" date="2009" name="Genome Res.">
        <title>Comparative genomic analyses of the human fungal pathogens Coccidioides and their relatives.</title>
        <authorList>
            <person name="Sharpton T.J."/>
            <person name="Stajich J.E."/>
            <person name="Rounsley S.D."/>
            <person name="Gardner M.J."/>
            <person name="Wortman J.R."/>
            <person name="Jordar V.S."/>
            <person name="Maiti R."/>
            <person name="Kodira C.D."/>
            <person name="Neafsey D.E."/>
            <person name="Zeng Q."/>
            <person name="Hung C.-Y."/>
            <person name="McMahan C."/>
            <person name="Muszewska A."/>
            <person name="Grynberg M."/>
            <person name="Mandel M.A."/>
            <person name="Kellner E.M."/>
            <person name="Barker B.M."/>
            <person name="Galgiani J.N."/>
            <person name="Orbach M.J."/>
            <person name="Kirkland T.N."/>
            <person name="Cole G.T."/>
            <person name="Henn M.R."/>
            <person name="Birren B.W."/>
            <person name="Taylor J.W."/>
        </authorList>
    </citation>
    <scope>NUCLEOTIDE SEQUENCE [LARGE SCALE GENOMIC DNA]</scope>
    <source>
        <strain evidence="4">RMSCC 3488</strain>
    </source>
</reference>
<dbReference type="Proteomes" id="UP000054567">
    <property type="component" value="Unassembled WGS sequence"/>
</dbReference>
<evidence type="ECO:0000256" key="1">
    <source>
        <dbReference type="ARBA" id="ARBA00009502"/>
    </source>
</evidence>
<dbReference type="SUPFAM" id="SSF48690">
    <property type="entry name" value="Epsilon subunit of mitochondrial F1F0-ATP synthase"/>
    <property type="match status" value="1"/>
</dbReference>
<dbReference type="GO" id="GO:0045259">
    <property type="term" value="C:proton-transporting ATP synthase complex"/>
    <property type="evidence" value="ECO:0007669"/>
    <property type="project" value="InterPro"/>
</dbReference>
<accession>A0A0J6FDE3</accession>
<evidence type="ECO:0000313" key="3">
    <source>
        <dbReference type="EMBL" id="KMM67310.1"/>
    </source>
</evidence>
<evidence type="ECO:0008006" key="5">
    <source>
        <dbReference type="Google" id="ProtNLM"/>
    </source>
</evidence>
<reference evidence="3 4" key="1">
    <citation type="submission" date="2007-06" db="EMBL/GenBank/DDBJ databases">
        <title>The Genome Sequence of Coccidioides posadasii RMSCC_3488.</title>
        <authorList>
            <consortium name="Coccidioides Genome Resources Consortium"/>
            <consortium name="The Broad Institute Genome Sequencing Platform"/>
            <person name="Henn M.R."/>
            <person name="Sykes S."/>
            <person name="Young S."/>
            <person name="Jaffe D."/>
            <person name="Berlin A."/>
            <person name="Alvarez P."/>
            <person name="Butler J."/>
            <person name="Gnerre S."/>
            <person name="Grabherr M."/>
            <person name="Mauceli E."/>
            <person name="Brockman W."/>
            <person name="Kodira C."/>
            <person name="Alvarado L."/>
            <person name="Zeng Q."/>
            <person name="Crawford M."/>
            <person name="Antoine C."/>
            <person name="Devon K."/>
            <person name="Galgiani J."/>
            <person name="Orsborn K."/>
            <person name="Lewis M.L."/>
            <person name="Nusbaum C."/>
            <person name="Galagan J."/>
            <person name="Birren B."/>
        </authorList>
    </citation>
    <scope>NUCLEOTIDE SEQUENCE [LARGE SCALE GENOMIC DNA]</scope>
    <source>
        <strain evidence="3 4">RMSCC 3488</strain>
    </source>
</reference>
<organism evidence="3 4">
    <name type="scientific">Coccidioides posadasii RMSCC 3488</name>
    <dbReference type="NCBI Taxonomy" id="454284"/>
    <lineage>
        <taxon>Eukaryota</taxon>
        <taxon>Fungi</taxon>
        <taxon>Dikarya</taxon>
        <taxon>Ascomycota</taxon>
        <taxon>Pezizomycotina</taxon>
        <taxon>Eurotiomycetes</taxon>
        <taxon>Eurotiomycetidae</taxon>
        <taxon>Onygenales</taxon>
        <taxon>Onygenaceae</taxon>
        <taxon>Coccidioides</taxon>
    </lineage>
</organism>
<dbReference type="FunFam" id="1.10.1620.20:FF:000003">
    <property type="entry name" value="Mitochondrial ATP synthase epsilon chain domain-containing protein"/>
    <property type="match status" value="1"/>
</dbReference>
<evidence type="ECO:0000256" key="2">
    <source>
        <dbReference type="SAM" id="MobiDB-lite"/>
    </source>
</evidence>
<dbReference type="PANTHER" id="PTHR12448:SF0">
    <property type="entry name" value="ATP SYNTHASE SUBUNIT EPSILON, MITOCHONDRIAL"/>
    <property type="match status" value="1"/>
</dbReference>
<dbReference type="VEuPathDB" id="FungiDB:CPAG_03645"/>
<dbReference type="GO" id="GO:0005743">
    <property type="term" value="C:mitochondrial inner membrane"/>
    <property type="evidence" value="ECO:0007669"/>
    <property type="project" value="InterPro"/>
</dbReference>
<sequence>MVKGCKINITPVQNCSFGERVARRSEARRSALKDQTRDERAIVHDKTSSLSYNRTIETKMTFAWKTAGLTYNRYLAIAARTVRRSLKPELRLKAERGASEMKFAKWENGRQGEFQNLAKSEQAPADATSAQK</sequence>
<dbReference type="Gene3D" id="1.10.1620.20">
    <property type="entry name" value="ATP synthase, F1 complex, epsilon subunit superfamily, mitochondrial"/>
    <property type="match status" value="1"/>
</dbReference>
<dbReference type="EMBL" id="DS268110">
    <property type="protein sequence ID" value="KMM67310.1"/>
    <property type="molecule type" value="Genomic_DNA"/>
</dbReference>
<protein>
    <recommendedName>
        <fullName evidence="5">Mitochondrial ATP synthase epsilon chain domain-containing protein</fullName>
    </recommendedName>
</protein>
<dbReference type="AlphaFoldDB" id="A0A0J6FDE3"/>
<evidence type="ECO:0000313" key="4">
    <source>
        <dbReference type="Proteomes" id="UP000054567"/>
    </source>
</evidence>
<dbReference type="GO" id="GO:0042776">
    <property type="term" value="P:proton motive force-driven mitochondrial ATP synthesis"/>
    <property type="evidence" value="ECO:0007669"/>
    <property type="project" value="TreeGrafter"/>
</dbReference>
<gene>
    <name evidence="3" type="ORF">CPAG_03645</name>
</gene>
<dbReference type="InterPro" id="IPR036742">
    <property type="entry name" value="ATP_synth_F1_esu_sf_mt"/>
</dbReference>
<proteinExistence type="inferred from homology"/>
<comment type="similarity">
    <text evidence="1">Belongs to the eukaryotic ATPase epsilon family.</text>
</comment>